<gene>
    <name evidence="3" type="ORF">O181_039661</name>
</gene>
<accession>A0A9Q3HCQ3</accession>
<dbReference type="AlphaFoldDB" id="A0A9Q3HCQ3"/>
<dbReference type="InterPro" id="IPR036397">
    <property type="entry name" value="RNaseH_sf"/>
</dbReference>
<protein>
    <recommendedName>
        <fullName evidence="2">Integrase catalytic domain-containing protein</fullName>
    </recommendedName>
</protein>
<feature type="domain" description="Integrase catalytic" evidence="2">
    <location>
        <begin position="1"/>
        <end position="127"/>
    </location>
</feature>
<evidence type="ECO:0000313" key="3">
    <source>
        <dbReference type="EMBL" id="MBW0499946.1"/>
    </source>
</evidence>
<dbReference type="Gene3D" id="3.30.420.10">
    <property type="entry name" value="Ribonuclease H-like superfamily/Ribonuclease H"/>
    <property type="match status" value="1"/>
</dbReference>
<evidence type="ECO:0000259" key="2">
    <source>
        <dbReference type="PROSITE" id="PS50994"/>
    </source>
</evidence>
<proteinExistence type="predicted"/>
<dbReference type="Pfam" id="PF24626">
    <property type="entry name" value="SH3_Tf2-1"/>
    <property type="match status" value="1"/>
</dbReference>
<dbReference type="SUPFAM" id="SSF53098">
    <property type="entry name" value="Ribonuclease H-like"/>
    <property type="match status" value="1"/>
</dbReference>
<name>A0A9Q3HCQ3_9BASI</name>
<keyword evidence="4" id="KW-1185">Reference proteome</keyword>
<keyword evidence="1" id="KW-0694">RNA-binding</keyword>
<reference evidence="3" key="1">
    <citation type="submission" date="2021-03" db="EMBL/GenBank/DDBJ databases">
        <title>Draft genome sequence of rust myrtle Austropuccinia psidii MF-1, a brazilian biotype.</title>
        <authorList>
            <person name="Quecine M.C."/>
            <person name="Pachon D.M.R."/>
            <person name="Bonatelli M.L."/>
            <person name="Correr F.H."/>
            <person name="Franceschini L.M."/>
            <person name="Leite T.F."/>
            <person name="Margarido G.R.A."/>
            <person name="Almeida C.A."/>
            <person name="Ferrarezi J.A."/>
            <person name="Labate C.A."/>
        </authorList>
    </citation>
    <scope>NUCLEOTIDE SEQUENCE</scope>
    <source>
        <strain evidence="3">MF-1</strain>
    </source>
</reference>
<dbReference type="Proteomes" id="UP000765509">
    <property type="component" value="Unassembled WGS sequence"/>
</dbReference>
<dbReference type="GO" id="GO:0015074">
    <property type="term" value="P:DNA integration"/>
    <property type="evidence" value="ECO:0007669"/>
    <property type="project" value="InterPro"/>
</dbReference>
<dbReference type="PANTHER" id="PTHR37984">
    <property type="entry name" value="PROTEIN CBG26694"/>
    <property type="match status" value="1"/>
</dbReference>
<sequence length="341" mass="39405">MSSIYLLGLAHLFIKNIFSKHGLPSTIVSDRGSIFVSSFWTNLCKQLKISRDLSTSYHPETDGQTERVNQILEEYLWMYFSYHHNDWNTWLPLHEFAYNHIDQSSTKQSLFVTVYGRDPQFDSVNITQDTPDGKLSTKMEAVQKDFKRELEVSINRFKRYADKSRASLPVFNPGDMVWLSSKNIKSTRTTKKLFERWLGPFTILKKVSTHSYHLNGNPSTQSSKFSSLNQSRNQQSQIGIKGLLLQSSLKKNRNGKSHKYWIQSSREENHGIWWNGKVSVNSQKDTLGNQMKTTRIALNLSKIFILYILTSQAPILQELDFYGAWWGEELPKVSPTPGMHL</sequence>
<dbReference type="InterPro" id="IPR012337">
    <property type="entry name" value="RNaseH-like_sf"/>
</dbReference>
<comment type="caution">
    <text evidence="3">The sequence shown here is derived from an EMBL/GenBank/DDBJ whole genome shotgun (WGS) entry which is preliminary data.</text>
</comment>
<evidence type="ECO:0000256" key="1">
    <source>
        <dbReference type="ARBA" id="ARBA00022884"/>
    </source>
</evidence>
<organism evidence="3 4">
    <name type="scientific">Austropuccinia psidii MF-1</name>
    <dbReference type="NCBI Taxonomy" id="1389203"/>
    <lineage>
        <taxon>Eukaryota</taxon>
        <taxon>Fungi</taxon>
        <taxon>Dikarya</taxon>
        <taxon>Basidiomycota</taxon>
        <taxon>Pucciniomycotina</taxon>
        <taxon>Pucciniomycetes</taxon>
        <taxon>Pucciniales</taxon>
        <taxon>Sphaerophragmiaceae</taxon>
        <taxon>Austropuccinia</taxon>
    </lineage>
</organism>
<dbReference type="OrthoDB" id="2505288at2759"/>
<dbReference type="GO" id="GO:0003723">
    <property type="term" value="F:RNA binding"/>
    <property type="evidence" value="ECO:0007669"/>
    <property type="project" value="UniProtKB-KW"/>
</dbReference>
<dbReference type="GO" id="GO:0005634">
    <property type="term" value="C:nucleus"/>
    <property type="evidence" value="ECO:0007669"/>
    <property type="project" value="UniProtKB-ARBA"/>
</dbReference>
<dbReference type="PROSITE" id="PS50994">
    <property type="entry name" value="INTEGRASE"/>
    <property type="match status" value="1"/>
</dbReference>
<dbReference type="InterPro" id="IPR056924">
    <property type="entry name" value="SH3_Tf2-1"/>
</dbReference>
<dbReference type="InterPro" id="IPR001584">
    <property type="entry name" value="Integrase_cat-core"/>
</dbReference>
<evidence type="ECO:0000313" key="4">
    <source>
        <dbReference type="Proteomes" id="UP000765509"/>
    </source>
</evidence>
<dbReference type="EMBL" id="AVOT02015551">
    <property type="protein sequence ID" value="MBW0499946.1"/>
    <property type="molecule type" value="Genomic_DNA"/>
</dbReference>
<dbReference type="PANTHER" id="PTHR37984:SF15">
    <property type="entry name" value="INTEGRASE CATALYTIC DOMAIN-CONTAINING PROTEIN"/>
    <property type="match status" value="1"/>
</dbReference>
<dbReference type="InterPro" id="IPR050951">
    <property type="entry name" value="Retrovirus_Pol_polyprotein"/>
</dbReference>